<dbReference type="EMBL" id="WUMU01000053">
    <property type="protein sequence ID" value="MXN21188.1"/>
    <property type="molecule type" value="Genomic_DNA"/>
</dbReference>
<proteinExistence type="predicted"/>
<comment type="caution">
    <text evidence="1">The sequence shown here is derived from an EMBL/GenBank/DDBJ whole genome shotgun (WGS) entry which is preliminary data.</text>
</comment>
<evidence type="ECO:0000313" key="1">
    <source>
        <dbReference type="EMBL" id="MXN21188.1"/>
    </source>
</evidence>
<gene>
    <name evidence="1" type="ORF">GR170_25500</name>
</gene>
<reference evidence="1 2" key="1">
    <citation type="submission" date="2019-12" db="EMBL/GenBank/DDBJ databases">
        <authorList>
            <person name="Li M."/>
        </authorList>
    </citation>
    <scope>NUCLEOTIDE SEQUENCE [LARGE SCALE GENOMIC DNA]</scope>
    <source>
        <strain evidence="1 2">GBMRC 2024</strain>
    </source>
</reference>
<accession>A0A6L7GCB4</accession>
<keyword evidence="2" id="KW-1185">Reference proteome</keyword>
<protein>
    <submittedName>
        <fullName evidence="1">Uncharacterized protein</fullName>
    </submittedName>
</protein>
<sequence length="292" mass="31552">MSIHTTFPRRPGIGPTRTVYVDPRQTAWVDTWPASFAADRIRTSDRALAEILSRATPPEACGPEIPVAPARGPMIAVRPQRMEAGPDGRFTRRAAGHEGHRAARTADAFDLMEAQALRAHPRKVKLAREAHARAVAEGQAALPDFVAPVFLPPFSVGQVAVARDYAALSERCAASGVRCSSFETLSRSGGTAGDREAAIFRDFEQLRLWHRRIGPGLAKEVRRIRPGGRKRGAIYARQLVDQVCIGGLTLAEVLDAHGWEKSGKAVEGLRSALAAALDRMQGFDLVSPQNGG</sequence>
<evidence type="ECO:0000313" key="2">
    <source>
        <dbReference type="Proteomes" id="UP000477911"/>
    </source>
</evidence>
<dbReference type="RefSeq" id="WP_160897299.1">
    <property type="nucleotide sequence ID" value="NZ_WUMU01000053.1"/>
</dbReference>
<organism evidence="1 2">
    <name type="scientific">Pseudooceanicola albus</name>
    <dbReference type="NCBI Taxonomy" id="2692189"/>
    <lineage>
        <taxon>Bacteria</taxon>
        <taxon>Pseudomonadati</taxon>
        <taxon>Pseudomonadota</taxon>
        <taxon>Alphaproteobacteria</taxon>
        <taxon>Rhodobacterales</taxon>
        <taxon>Paracoccaceae</taxon>
        <taxon>Pseudooceanicola</taxon>
    </lineage>
</organism>
<dbReference type="Proteomes" id="UP000477911">
    <property type="component" value="Unassembled WGS sequence"/>
</dbReference>
<dbReference type="AlphaFoldDB" id="A0A6L7GCB4"/>
<name>A0A6L7GCB4_9RHOB</name>